<dbReference type="Gene3D" id="3.30.420.10">
    <property type="entry name" value="Ribonuclease H-like superfamily/Ribonuclease H"/>
    <property type="match status" value="1"/>
</dbReference>
<keyword evidence="3" id="KW-0540">Nuclease</keyword>
<comment type="caution">
    <text evidence="8">The sequence shown here is derived from an EMBL/GenBank/DDBJ whole genome shotgun (WGS) entry which is preliminary data.</text>
</comment>
<evidence type="ECO:0000256" key="6">
    <source>
        <dbReference type="ARBA" id="ARBA00023242"/>
    </source>
</evidence>
<keyword evidence="9" id="KW-1185">Reference proteome</keyword>
<proteinExistence type="inferred from homology"/>
<comment type="similarity">
    <text evidence="2">Belongs to the REXO1/REXO3 family.</text>
</comment>
<reference evidence="8 9" key="1">
    <citation type="submission" date="2024-01" db="EMBL/GenBank/DDBJ databases">
        <title>The genome of the rayed Mediterranean limpet Patella caerulea (Linnaeus, 1758).</title>
        <authorList>
            <person name="Anh-Thu Weber A."/>
            <person name="Halstead-Nussloch G."/>
        </authorList>
    </citation>
    <scope>NUCLEOTIDE SEQUENCE [LARGE SCALE GENOMIC DNA]</scope>
    <source>
        <strain evidence="8">AATW-2023a</strain>
        <tissue evidence="8">Whole specimen</tissue>
    </source>
</reference>
<accession>A0AAN8J6A9</accession>
<evidence type="ECO:0000313" key="9">
    <source>
        <dbReference type="Proteomes" id="UP001347796"/>
    </source>
</evidence>
<dbReference type="AlphaFoldDB" id="A0AAN8J6A9"/>
<dbReference type="PANTHER" id="PTHR12801:SF82">
    <property type="entry name" value="RNA EXONUCLEASE 5"/>
    <property type="match status" value="1"/>
</dbReference>
<evidence type="ECO:0000256" key="1">
    <source>
        <dbReference type="ARBA" id="ARBA00004123"/>
    </source>
</evidence>
<dbReference type="GO" id="GO:0004527">
    <property type="term" value="F:exonuclease activity"/>
    <property type="evidence" value="ECO:0007669"/>
    <property type="project" value="UniProtKB-KW"/>
</dbReference>
<dbReference type="InterPro" id="IPR047021">
    <property type="entry name" value="REXO1/3/4-like"/>
</dbReference>
<keyword evidence="6" id="KW-0539">Nucleus</keyword>
<evidence type="ECO:0000256" key="5">
    <source>
        <dbReference type="ARBA" id="ARBA00022839"/>
    </source>
</evidence>
<dbReference type="CDD" id="cd06145">
    <property type="entry name" value="REX1_like"/>
    <property type="match status" value="1"/>
</dbReference>
<evidence type="ECO:0000256" key="2">
    <source>
        <dbReference type="ARBA" id="ARBA00006357"/>
    </source>
</evidence>
<dbReference type="InterPro" id="IPR013520">
    <property type="entry name" value="Ribonucl_H"/>
</dbReference>
<evidence type="ECO:0000259" key="7">
    <source>
        <dbReference type="SMART" id="SM00479"/>
    </source>
</evidence>
<evidence type="ECO:0000256" key="3">
    <source>
        <dbReference type="ARBA" id="ARBA00022722"/>
    </source>
</evidence>
<gene>
    <name evidence="8" type="ORF">SNE40_018999</name>
</gene>
<dbReference type="EMBL" id="JAZGQO010000014">
    <property type="protein sequence ID" value="KAK6170662.1"/>
    <property type="molecule type" value="Genomic_DNA"/>
</dbReference>
<comment type="subcellular location">
    <subcellularLocation>
        <location evidence="1">Nucleus</location>
    </subcellularLocation>
</comment>
<name>A0AAN8J6A9_PATCE</name>
<keyword evidence="5" id="KW-0269">Exonuclease</keyword>
<evidence type="ECO:0000256" key="4">
    <source>
        <dbReference type="ARBA" id="ARBA00022801"/>
    </source>
</evidence>
<dbReference type="GO" id="GO:0005634">
    <property type="term" value="C:nucleus"/>
    <property type="evidence" value="ECO:0007669"/>
    <property type="project" value="UniProtKB-SubCell"/>
</dbReference>
<dbReference type="FunFam" id="3.30.420.10:FF:000019">
    <property type="entry name" value="RNA exonuclease NEF-sp"/>
    <property type="match status" value="1"/>
</dbReference>
<dbReference type="InterPro" id="IPR036397">
    <property type="entry name" value="RNaseH_sf"/>
</dbReference>
<dbReference type="Pfam" id="PF00929">
    <property type="entry name" value="RNase_T"/>
    <property type="match status" value="1"/>
</dbReference>
<sequence length="638" mass="73297">MSRREKRVESKIKKARAFLNVARLNKEEDNCKKMMGRKRTMEDDNDSFQSTKKKLKMNNSKNLIEVNGDRSKLPIQMLTEEELVELIERRKAAMEKPKIYLTLKDLAEEYRKRMSKISENDVTEETCPPLFALDLQCLILNAIEGSISSYYPRWCKLLRQSKITSIVVMVINGVSLSDVLSNEDCFSYLTTNLPMHIEITPPLQYESSFEKEIFRVRLSESQWAAKIRDTKYSYEKPFKKVNEITNKADSRKLSKFVPEDPVDKFDRRLLLLNVIDMIQDGYPLPLLRDGMYNSFKFTKDKYMKLTANSPMFAVDCEMCATRYGRELSRIAVVNEKFEVLMDKLVKPRNDIIDYKTRFSGITEEMLRNVATRLEDVQKEFQQIIPADAILIGHSFCNDLIAMRMFHPYVIDTSVIYNLGKKNYKSGLSTLTRYFLKKHIQISLNGHSPVEDAIATMELALLKLRTGVDFGDMLSGCTVTSFNLSEQVGSQETSGNSKTITDGKSVYFNPTDDQLTQTLFDILNKVNKTNVVIGRDNSFPIEVIKGANVVTVDNDADCVKKAKKLIKKKQFVWLSLEDCVEERKLLKKKSYKKDKFRQIDGQIQKIAASCQPRSLFIPVFSGKTKKGQILNSGAYVHIT</sequence>
<feature type="domain" description="Exonuclease" evidence="7">
    <location>
        <begin position="310"/>
        <end position="468"/>
    </location>
</feature>
<dbReference type="SUPFAM" id="SSF53098">
    <property type="entry name" value="Ribonuclease H-like"/>
    <property type="match status" value="1"/>
</dbReference>
<evidence type="ECO:0000313" key="8">
    <source>
        <dbReference type="EMBL" id="KAK6170662.1"/>
    </source>
</evidence>
<protein>
    <recommendedName>
        <fullName evidence="7">Exonuclease domain-containing protein</fullName>
    </recommendedName>
</protein>
<dbReference type="SMART" id="SM00479">
    <property type="entry name" value="EXOIII"/>
    <property type="match status" value="1"/>
</dbReference>
<dbReference type="InterPro" id="IPR012337">
    <property type="entry name" value="RNaseH-like_sf"/>
</dbReference>
<organism evidence="8 9">
    <name type="scientific">Patella caerulea</name>
    <name type="common">Rayed Mediterranean limpet</name>
    <dbReference type="NCBI Taxonomy" id="87958"/>
    <lineage>
        <taxon>Eukaryota</taxon>
        <taxon>Metazoa</taxon>
        <taxon>Spiralia</taxon>
        <taxon>Lophotrochozoa</taxon>
        <taxon>Mollusca</taxon>
        <taxon>Gastropoda</taxon>
        <taxon>Patellogastropoda</taxon>
        <taxon>Patelloidea</taxon>
        <taxon>Patellidae</taxon>
        <taxon>Patella</taxon>
    </lineage>
</organism>
<dbReference type="GO" id="GO:0003676">
    <property type="term" value="F:nucleic acid binding"/>
    <property type="evidence" value="ECO:0007669"/>
    <property type="project" value="InterPro"/>
</dbReference>
<dbReference type="InterPro" id="IPR034922">
    <property type="entry name" value="REX1-like_exo"/>
</dbReference>
<dbReference type="PANTHER" id="PTHR12801">
    <property type="entry name" value="RNA EXONUCLEASE REXO1 / RECO3 FAMILY MEMBER-RELATED"/>
    <property type="match status" value="1"/>
</dbReference>
<dbReference type="Proteomes" id="UP001347796">
    <property type="component" value="Unassembled WGS sequence"/>
</dbReference>
<keyword evidence="4" id="KW-0378">Hydrolase</keyword>